<keyword evidence="2" id="KW-1185">Reference proteome</keyword>
<organism evidence="1 2">
    <name type="scientific">Blepharisma stoltei</name>
    <dbReference type="NCBI Taxonomy" id="1481888"/>
    <lineage>
        <taxon>Eukaryota</taxon>
        <taxon>Sar</taxon>
        <taxon>Alveolata</taxon>
        <taxon>Ciliophora</taxon>
        <taxon>Postciliodesmatophora</taxon>
        <taxon>Heterotrichea</taxon>
        <taxon>Heterotrichida</taxon>
        <taxon>Blepharismidae</taxon>
        <taxon>Blepharisma</taxon>
    </lineage>
</organism>
<name>A0AAU9JD75_9CILI</name>
<accession>A0AAU9JD75</accession>
<gene>
    <name evidence="1" type="ORF">BSTOLATCC_MIC36015</name>
</gene>
<dbReference type="EMBL" id="CAJZBQ010000036">
    <property type="protein sequence ID" value="CAG9324218.1"/>
    <property type="molecule type" value="Genomic_DNA"/>
</dbReference>
<dbReference type="AlphaFoldDB" id="A0AAU9JD75"/>
<proteinExistence type="predicted"/>
<dbReference type="Proteomes" id="UP001162131">
    <property type="component" value="Unassembled WGS sequence"/>
</dbReference>
<evidence type="ECO:0000313" key="1">
    <source>
        <dbReference type="EMBL" id="CAG9324218.1"/>
    </source>
</evidence>
<reference evidence="1" key="1">
    <citation type="submission" date="2021-09" db="EMBL/GenBank/DDBJ databases">
        <authorList>
            <consortium name="AG Swart"/>
            <person name="Singh M."/>
            <person name="Singh A."/>
            <person name="Seah K."/>
            <person name="Emmerich C."/>
        </authorList>
    </citation>
    <scope>NUCLEOTIDE SEQUENCE</scope>
    <source>
        <strain evidence="1">ATCC30299</strain>
    </source>
</reference>
<sequence length="230" mass="27116">MMIIIIEIMSEEESKQQPDNGPVKAFAFHDFDKDKELLVESKALVKKHLEGVEDEKIQNYLLNIQNQKLQKDALYELVRWAFQCKNKILMIELLKILYYYKDLPYKILENAAARFFIDTFKLSGPESIFFSEKESGLQLGRKIVITISPSESRKYFIKTQRYGALSDLSMRSELKELDPIEAFVYYLLYQLNLGPEVRFSGKIRSIFILRQRIWMREDYLASTASFMKSF</sequence>
<comment type="caution">
    <text evidence="1">The sequence shown here is derived from an EMBL/GenBank/DDBJ whole genome shotgun (WGS) entry which is preliminary data.</text>
</comment>
<protein>
    <submittedName>
        <fullName evidence="1">Uncharacterized protein</fullName>
    </submittedName>
</protein>
<evidence type="ECO:0000313" key="2">
    <source>
        <dbReference type="Proteomes" id="UP001162131"/>
    </source>
</evidence>